<reference evidence="1" key="1">
    <citation type="submission" date="2022-08" db="EMBL/GenBank/DDBJ databases">
        <authorList>
            <person name="Kallberg Y."/>
            <person name="Tangrot J."/>
            <person name="Rosling A."/>
        </authorList>
    </citation>
    <scope>NUCLEOTIDE SEQUENCE</scope>
    <source>
        <strain evidence="1">Wild A</strain>
    </source>
</reference>
<protein>
    <submittedName>
        <fullName evidence="1">1041_t:CDS:1</fullName>
    </submittedName>
</protein>
<dbReference type="Proteomes" id="UP001153678">
    <property type="component" value="Unassembled WGS sequence"/>
</dbReference>
<keyword evidence="2" id="KW-1185">Reference proteome</keyword>
<name>A0A9W4WRF7_9GLOM</name>
<organism evidence="1 2">
    <name type="scientific">Funneliformis geosporum</name>
    <dbReference type="NCBI Taxonomy" id="1117311"/>
    <lineage>
        <taxon>Eukaryota</taxon>
        <taxon>Fungi</taxon>
        <taxon>Fungi incertae sedis</taxon>
        <taxon>Mucoromycota</taxon>
        <taxon>Glomeromycotina</taxon>
        <taxon>Glomeromycetes</taxon>
        <taxon>Glomerales</taxon>
        <taxon>Glomeraceae</taxon>
        <taxon>Funneliformis</taxon>
    </lineage>
</organism>
<dbReference type="AlphaFoldDB" id="A0A9W4WRF7"/>
<evidence type="ECO:0000313" key="1">
    <source>
        <dbReference type="EMBL" id="CAI2173368.1"/>
    </source>
</evidence>
<comment type="caution">
    <text evidence="1">The sequence shown here is derived from an EMBL/GenBank/DDBJ whole genome shotgun (WGS) entry which is preliminary data.</text>
</comment>
<gene>
    <name evidence="1" type="ORF">FWILDA_LOCUS6050</name>
</gene>
<proteinExistence type="predicted"/>
<sequence length="177" mass="20035">MKCTYTQEINEIIIDRRKNSRKTWTEIANELNERFPGNRFDSKKIALHYDNINPDLIKGPLSDEEKRFINNWSQTHTIFSPKVVATRMNRPANVIKNYYYPLKHKQALLNQVAAENSGNSGITITPEDSAVAVPAVQANRPPDVLQPMDINTPEDSAVAVPAVQANRPPNVLQPKYI</sequence>
<dbReference type="EMBL" id="CAMKVN010001055">
    <property type="protein sequence ID" value="CAI2173368.1"/>
    <property type="molecule type" value="Genomic_DNA"/>
</dbReference>
<accession>A0A9W4WRF7</accession>
<dbReference type="OrthoDB" id="10583936at2759"/>
<evidence type="ECO:0000313" key="2">
    <source>
        <dbReference type="Proteomes" id="UP001153678"/>
    </source>
</evidence>